<comment type="caution">
    <text evidence="2">The sequence shown here is derived from an EMBL/GenBank/DDBJ whole genome shotgun (WGS) entry which is preliminary data.</text>
</comment>
<reference evidence="2 3" key="1">
    <citation type="journal article" date="2011" name="J. Bacteriol.">
        <title>Genome sequence of Methyloversatilis universalis FAM5T, a methylotrophic representative of the order Rhodocyclales.</title>
        <authorList>
            <person name="Kittichotirat W."/>
            <person name="Good N.M."/>
            <person name="Hall R."/>
            <person name="Bringel F."/>
            <person name="Lajus A."/>
            <person name="Medigue C."/>
            <person name="Smalley N.E."/>
            <person name="Beck D."/>
            <person name="Bumgarner R."/>
            <person name="Vuilleumier S."/>
            <person name="Kalyuzhnaya M.G."/>
        </authorList>
    </citation>
    <scope>NUCLEOTIDE SEQUENCE [LARGE SCALE GENOMIC DNA]</scope>
    <source>
        <strain evidence="3">ATCC BAA-1314 / JCM 13912 / FAM5</strain>
    </source>
</reference>
<protein>
    <submittedName>
        <fullName evidence="2">Uncharacterized protein</fullName>
    </submittedName>
</protein>
<accession>F5R9Z6</accession>
<feature type="region of interest" description="Disordered" evidence="1">
    <location>
        <begin position="111"/>
        <end position="131"/>
    </location>
</feature>
<organism evidence="2 3">
    <name type="scientific">Methyloversatilis universalis (strain ATCC BAA-1314 / DSM 25237 / JCM 13912 / CCUG 52030 / FAM5)</name>
    <dbReference type="NCBI Taxonomy" id="1000565"/>
    <lineage>
        <taxon>Bacteria</taxon>
        <taxon>Pseudomonadati</taxon>
        <taxon>Pseudomonadota</taxon>
        <taxon>Betaproteobacteria</taxon>
        <taxon>Nitrosomonadales</taxon>
        <taxon>Sterolibacteriaceae</taxon>
        <taxon>Methyloversatilis</taxon>
    </lineage>
</organism>
<sequence>MQDGRFKSSPFSDRGGALLPGSYTIELVGPITAVQPTARALGPDYKNFSSPLLKRGKLGTTLEYRNTLKIPGQSSSVADANARRVAEQEKAAWVKTSCADIPAIKEQLTGKKMAPPEHEKFLKDCADGKGN</sequence>
<gene>
    <name evidence="2" type="ORF">METUNv1_01072</name>
</gene>
<feature type="compositionally biased region" description="Basic and acidic residues" evidence="1">
    <location>
        <begin position="114"/>
        <end position="131"/>
    </location>
</feature>
<proteinExistence type="predicted"/>
<dbReference type="Proteomes" id="UP000005019">
    <property type="component" value="Unassembled WGS sequence"/>
</dbReference>
<keyword evidence="3" id="KW-1185">Reference proteome</keyword>
<dbReference type="AlphaFoldDB" id="F5R9Z6"/>
<evidence type="ECO:0000313" key="2">
    <source>
        <dbReference type="EMBL" id="EGK72662.1"/>
    </source>
</evidence>
<name>F5R9Z6_METUF</name>
<dbReference type="EMBL" id="AFHG01000033">
    <property type="protein sequence ID" value="EGK72662.1"/>
    <property type="molecule type" value="Genomic_DNA"/>
</dbReference>
<evidence type="ECO:0000313" key="3">
    <source>
        <dbReference type="Proteomes" id="UP000005019"/>
    </source>
</evidence>
<evidence type="ECO:0000256" key="1">
    <source>
        <dbReference type="SAM" id="MobiDB-lite"/>
    </source>
</evidence>